<sequence length="117" mass="13212">MFPSSFIKEYFVTLELQLIFLKIIICVRSLENEFSLKFATEIFPCLALSGGRTRSALYGLNSAVKLAATSRLIYCLQMIPPIYVGNLQINWRPPNTEWLHKQIAFGSTRLNTVGLGP</sequence>
<dbReference type="Proteomes" id="UP000625711">
    <property type="component" value="Unassembled WGS sequence"/>
</dbReference>
<proteinExistence type="predicted"/>
<reference evidence="1" key="1">
    <citation type="submission" date="2020-08" db="EMBL/GenBank/DDBJ databases">
        <title>Genome sequencing and assembly of the red palm weevil Rhynchophorus ferrugineus.</title>
        <authorList>
            <person name="Dias G.B."/>
            <person name="Bergman C.M."/>
            <person name="Manee M."/>
        </authorList>
    </citation>
    <scope>NUCLEOTIDE SEQUENCE</scope>
    <source>
        <strain evidence="1">AA-2017</strain>
        <tissue evidence="1">Whole larva</tissue>
    </source>
</reference>
<keyword evidence="2" id="KW-1185">Reference proteome</keyword>
<gene>
    <name evidence="1" type="ORF">GWI33_011986</name>
</gene>
<dbReference type="AlphaFoldDB" id="A0A834MLX6"/>
<name>A0A834MLX6_RHYFE</name>
<evidence type="ECO:0000313" key="2">
    <source>
        <dbReference type="Proteomes" id="UP000625711"/>
    </source>
</evidence>
<organism evidence="1 2">
    <name type="scientific">Rhynchophorus ferrugineus</name>
    <name type="common">Red palm weevil</name>
    <name type="synonym">Curculio ferrugineus</name>
    <dbReference type="NCBI Taxonomy" id="354439"/>
    <lineage>
        <taxon>Eukaryota</taxon>
        <taxon>Metazoa</taxon>
        <taxon>Ecdysozoa</taxon>
        <taxon>Arthropoda</taxon>
        <taxon>Hexapoda</taxon>
        <taxon>Insecta</taxon>
        <taxon>Pterygota</taxon>
        <taxon>Neoptera</taxon>
        <taxon>Endopterygota</taxon>
        <taxon>Coleoptera</taxon>
        <taxon>Polyphaga</taxon>
        <taxon>Cucujiformia</taxon>
        <taxon>Curculionidae</taxon>
        <taxon>Dryophthorinae</taxon>
        <taxon>Rhynchophorus</taxon>
    </lineage>
</organism>
<dbReference type="EMBL" id="JAACXV010000061">
    <property type="protein sequence ID" value="KAF7285135.1"/>
    <property type="molecule type" value="Genomic_DNA"/>
</dbReference>
<evidence type="ECO:0000313" key="1">
    <source>
        <dbReference type="EMBL" id="KAF7285135.1"/>
    </source>
</evidence>
<accession>A0A834MLX6</accession>
<comment type="caution">
    <text evidence="1">The sequence shown here is derived from an EMBL/GenBank/DDBJ whole genome shotgun (WGS) entry which is preliminary data.</text>
</comment>
<protein>
    <submittedName>
        <fullName evidence="1">Uncharacterized protein</fullName>
    </submittedName>
</protein>